<dbReference type="RefSeq" id="WP_009193657.1">
    <property type="nucleotide sequence ID" value="NZ_AODQ01000003.1"/>
</dbReference>
<dbReference type="eggNOG" id="COG0438">
    <property type="taxonomic scope" value="Bacteria"/>
</dbReference>
<dbReference type="EMBL" id="AODQ01000003">
    <property type="protein sequence ID" value="EMR04642.1"/>
    <property type="molecule type" value="Genomic_DNA"/>
</dbReference>
<evidence type="ECO:0000313" key="1">
    <source>
        <dbReference type="EMBL" id="EMR04642.1"/>
    </source>
</evidence>
<accession>M7NBK7</accession>
<gene>
    <name evidence="1" type="ORF">ADICEAN_00245</name>
</gene>
<dbReference type="Proteomes" id="UP000011910">
    <property type="component" value="Unassembled WGS sequence"/>
</dbReference>
<proteinExistence type="predicted"/>
<dbReference type="AlphaFoldDB" id="M7NBK7"/>
<name>M7NBK7_9BACT</name>
<dbReference type="Gene3D" id="3.40.50.2000">
    <property type="entry name" value="Glycogen Phosphorylase B"/>
    <property type="match status" value="1"/>
</dbReference>
<dbReference type="STRING" id="1279009.ADICEAN_00245"/>
<comment type="caution">
    <text evidence="1">The sequence shown here is derived from an EMBL/GenBank/DDBJ whole genome shotgun (WGS) entry which is preliminary data.</text>
</comment>
<evidence type="ECO:0008006" key="3">
    <source>
        <dbReference type="Google" id="ProtNLM"/>
    </source>
</evidence>
<protein>
    <recommendedName>
        <fullName evidence="3">PEP-CTERM/exosortase A-associated glycosyltransferase, family</fullName>
    </recommendedName>
</protein>
<organism evidence="1 2">
    <name type="scientific">Cesiribacter andamanensis AMV16</name>
    <dbReference type="NCBI Taxonomy" id="1279009"/>
    <lineage>
        <taxon>Bacteria</taxon>
        <taxon>Pseudomonadati</taxon>
        <taxon>Bacteroidota</taxon>
        <taxon>Cytophagia</taxon>
        <taxon>Cytophagales</taxon>
        <taxon>Cesiribacteraceae</taxon>
        <taxon>Cesiribacter</taxon>
    </lineage>
</organism>
<dbReference type="Pfam" id="PF13692">
    <property type="entry name" value="Glyco_trans_1_4"/>
    <property type="match status" value="1"/>
</dbReference>
<dbReference type="OrthoDB" id="9816564at2"/>
<evidence type="ECO:0000313" key="2">
    <source>
        <dbReference type="Proteomes" id="UP000011910"/>
    </source>
</evidence>
<sequence>MGYLGSVDDRLDGELLEHCFVQLPEYRFVFTGRIVDEALAERFRRYPNVELRGSRSPEQLPGEVAGFDVGLIPFACNAFTRTIYPLKINEYLAAGLPVVMTDFARLNEFEGVAYIAGSKEAFVQHIEQAAGQDAAALRQERARFAKSNSWESRVEELELALEKALHQRHAGLAATV</sequence>
<reference evidence="1 2" key="1">
    <citation type="journal article" date="2013" name="Genome Announc.">
        <title>Draft Genome Sequence of Cesiribacter andamanensis Strain AMV16T, Isolated from a Soil Sample from a Mud Volcano in the Andaman Islands, India.</title>
        <authorList>
            <person name="Shivaji S."/>
            <person name="Ara S."/>
            <person name="Begum Z."/>
            <person name="Srinivas T.N."/>
            <person name="Singh A."/>
            <person name="Kumar Pinnaka A."/>
        </authorList>
    </citation>
    <scope>NUCLEOTIDE SEQUENCE [LARGE SCALE GENOMIC DNA]</scope>
    <source>
        <strain evidence="1 2">AMV16</strain>
    </source>
</reference>
<dbReference type="SUPFAM" id="SSF53756">
    <property type="entry name" value="UDP-Glycosyltransferase/glycogen phosphorylase"/>
    <property type="match status" value="1"/>
</dbReference>
<keyword evidence="2" id="KW-1185">Reference proteome</keyword>